<proteinExistence type="predicted"/>
<reference evidence="1 2" key="1">
    <citation type="journal article" date="2016" name="Nat. Commun.">
        <title>Thousands of microbial genomes shed light on interconnected biogeochemical processes in an aquifer system.</title>
        <authorList>
            <person name="Anantharaman K."/>
            <person name="Brown C.T."/>
            <person name="Hug L.A."/>
            <person name="Sharon I."/>
            <person name="Castelle C.J."/>
            <person name="Probst A.J."/>
            <person name="Thomas B.C."/>
            <person name="Singh A."/>
            <person name="Wilkins M.J."/>
            <person name="Karaoz U."/>
            <person name="Brodie E.L."/>
            <person name="Williams K.H."/>
            <person name="Hubbard S.S."/>
            <person name="Banfield J.F."/>
        </authorList>
    </citation>
    <scope>NUCLEOTIDE SEQUENCE [LARGE SCALE GENOMIC DNA]</scope>
</reference>
<dbReference type="EMBL" id="MFKW01000017">
    <property type="protein sequence ID" value="OGG51746.1"/>
    <property type="molecule type" value="Genomic_DNA"/>
</dbReference>
<dbReference type="AlphaFoldDB" id="A0A1F6CRD7"/>
<evidence type="ECO:0000313" key="2">
    <source>
        <dbReference type="Proteomes" id="UP000176445"/>
    </source>
</evidence>
<sequence length="110" mass="12120">MFIRVLWWTAPTFHSPKVREDNMATVLKFKRANQAQDFSDIRAAVKRLAQDAVNEALRLALTRHPKSYHDAPNAQKATAGAGLATSMLEQAIVEVRTATVAYLAAKEIAG</sequence>
<organism evidence="1 2">
    <name type="scientific">Candidatus Kaiserbacteria bacterium RIFCSPHIGHO2_01_FULL_54_36b</name>
    <dbReference type="NCBI Taxonomy" id="1798483"/>
    <lineage>
        <taxon>Bacteria</taxon>
        <taxon>Candidatus Kaiseribacteriota</taxon>
    </lineage>
</organism>
<gene>
    <name evidence="1" type="ORF">A2704_07010</name>
</gene>
<accession>A0A1F6CRD7</accession>
<protein>
    <submittedName>
        <fullName evidence="1">Uncharacterized protein</fullName>
    </submittedName>
</protein>
<name>A0A1F6CRD7_9BACT</name>
<dbReference type="Proteomes" id="UP000176445">
    <property type="component" value="Unassembled WGS sequence"/>
</dbReference>
<evidence type="ECO:0000313" key="1">
    <source>
        <dbReference type="EMBL" id="OGG51746.1"/>
    </source>
</evidence>
<comment type="caution">
    <text evidence="1">The sequence shown here is derived from an EMBL/GenBank/DDBJ whole genome shotgun (WGS) entry which is preliminary data.</text>
</comment>